<dbReference type="GO" id="GO:0016758">
    <property type="term" value="F:hexosyltransferase activity"/>
    <property type="evidence" value="ECO:0007669"/>
    <property type="project" value="InterPro"/>
</dbReference>
<dbReference type="AlphaFoldDB" id="E6PX41"/>
<dbReference type="PANTHER" id="PTHR48050:SF13">
    <property type="entry name" value="STEROL 3-BETA-GLUCOSYLTRANSFERASE UGT80A2"/>
    <property type="match status" value="1"/>
</dbReference>
<comment type="caution">
    <text evidence="2">The sequence shown here is derived from an EMBL/GenBank/DDBJ whole genome shotgun (WGS) entry which is preliminary data.</text>
</comment>
<dbReference type="PANTHER" id="PTHR48050">
    <property type="entry name" value="STEROL 3-BETA-GLUCOSYLTRANSFERASE"/>
    <property type="match status" value="1"/>
</dbReference>
<proteinExistence type="predicted"/>
<organism evidence="2">
    <name type="scientific">mine drainage metagenome</name>
    <dbReference type="NCBI Taxonomy" id="410659"/>
    <lineage>
        <taxon>unclassified sequences</taxon>
        <taxon>metagenomes</taxon>
        <taxon>ecological metagenomes</taxon>
    </lineage>
</organism>
<evidence type="ECO:0000313" key="2">
    <source>
        <dbReference type="EMBL" id="CBH99500.1"/>
    </source>
</evidence>
<gene>
    <name evidence="2" type="ORF">CARN3_0429</name>
</gene>
<dbReference type="InterPro" id="IPR007235">
    <property type="entry name" value="Glyco_trans_28_C"/>
</dbReference>
<name>E6PX41_9ZZZZ</name>
<dbReference type="SUPFAM" id="SSF53756">
    <property type="entry name" value="UDP-Glycosyltransferase/glycogen phosphorylase"/>
    <property type="match status" value="1"/>
</dbReference>
<sequence>MVHQGGVGTVAQCLRAGRPMLIVPWSHDQPDNAWRMTRLGVGRTVRRKQWTVSRVCHELGELLGRPECGPECESGYTRRAEEIAVEVGREDGCRAACDALERLGAG</sequence>
<protein>
    <recommendedName>
        <fullName evidence="1">Glycosyl transferase family 28 C-terminal domain-containing protein</fullName>
    </recommendedName>
</protein>
<dbReference type="InterPro" id="IPR050426">
    <property type="entry name" value="Glycosyltransferase_28"/>
</dbReference>
<evidence type="ECO:0000259" key="1">
    <source>
        <dbReference type="Pfam" id="PF04101"/>
    </source>
</evidence>
<dbReference type="Pfam" id="PF04101">
    <property type="entry name" value="Glyco_tran_28_C"/>
    <property type="match status" value="1"/>
</dbReference>
<feature type="domain" description="Glycosyl transferase family 28 C-terminal" evidence="1">
    <location>
        <begin position="4"/>
        <end position="63"/>
    </location>
</feature>
<dbReference type="Gene3D" id="3.40.50.2000">
    <property type="entry name" value="Glycogen Phosphorylase B"/>
    <property type="match status" value="1"/>
</dbReference>
<accession>E6PX41</accession>
<dbReference type="EMBL" id="CABN01000022">
    <property type="protein sequence ID" value="CBH99500.1"/>
    <property type="molecule type" value="Genomic_DNA"/>
</dbReference>
<reference evidence="2" key="1">
    <citation type="submission" date="2009-10" db="EMBL/GenBank/DDBJ databases">
        <title>Diversity of trophic interactions inside an arsenic-rich microbial ecosystem.</title>
        <authorList>
            <person name="Bertin P.N."/>
            <person name="Heinrich-Salmeron A."/>
            <person name="Pelletier E."/>
            <person name="Goulhen-Chollet F."/>
            <person name="Arsene-Ploetze F."/>
            <person name="Gallien S."/>
            <person name="Calteau A."/>
            <person name="Vallenet D."/>
            <person name="Casiot C."/>
            <person name="Chane-Woon-Ming B."/>
            <person name="Giloteaux L."/>
            <person name="Barakat M."/>
            <person name="Bonnefoy V."/>
            <person name="Bruneel O."/>
            <person name="Chandler M."/>
            <person name="Cleiss J."/>
            <person name="Duran R."/>
            <person name="Elbaz-Poulichet F."/>
            <person name="Fonknechten N."/>
            <person name="Lauga B."/>
            <person name="Mornico D."/>
            <person name="Ortet P."/>
            <person name="Schaeffer C."/>
            <person name="Siguier P."/>
            <person name="Alexander Thil Smith A."/>
            <person name="Van Dorsselaer A."/>
            <person name="Weissenbach J."/>
            <person name="Medigue C."/>
            <person name="Le Paslier D."/>
        </authorList>
    </citation>
    <scope>NUCLEOTIDE SEQUENCE</scope>
</reference>